<protein>
    <submittedName>
        <fullName evidence="2">Uncharacterized protein</fullName>
    </submittedName>
</protein>
<sequence>MSFLRLESVREDKQYFFDTYISESLAFWFKADDILKIFSMKDLEKLPDILKMITQVQPPHTYKWKQLHLKYLLSSFPTYKELSIEQRISMKECDPDVIFINEFGVHRIFSELYKLYDSDDLKSFADLKTLEAWFVKELTYKTQQTETYSAMKATLQFLTVKEQITKIIADDEKKANQTIFYTQFTQAREQYLKALSSQVEAMNKQQLILKEFLKTKPELDTKFWNTIFFTSNDCQKLRYLDGVDIDEMEYALSLCTQKLKKIIKPNVPNAPNMFKFDEFNIPDESDISSESNESNESSESSELKTSDDSGINF</sequence>
<feature type="region of interest" description="Disordered" evidence="1">
    <location>
        <begin position="282"/>
        <end position="313"/>
    </location>
</feature>
<dbReference type="Proteomes" id="UP000593702">
    <property type="component" value="Segment"/>
</dbReference>
<evidence type="ECO:0000313" key="2">
    <source>
        <dbReference type="EMBL" id="AKS26399.1"/>
    </source>
</evidence>
<evidence type="ECO:0000256" key="1">
    <source>
        <dbReference type="SAM" id="MobiDB-lite"/>
    </source>
</evidence>
<name>A0A7R5WM51_9POXV</name>
<keyword evidence="3" id="KW-1185">Reference proteome</keyword>
<reference evidence="2 3" key="1">
    <citation type="submission" date="2015-04" db="EMBL/GenBank/DDBJ databases">
        <title>Diachasmimorpha longicaudata entomopoxvirus genome.</title>
        <authorList>
            <person name="Coffman K.A."/>
            <person name="Burke G.R."/>
        </authorList>
    </citation>
    <scope>NUCLEOTIDE SEQUENCE [LARGE SCALE GENOMIC DNA]</scope>
</reference>
<evidence type="ECO:0000313" key="3">
    <source>
        <dbReference type="Proteomes" id="UP000593702"/>
    </source>
</evidence>
<accession>A0A7R5WM51</accession>
<proteinExistence type="predicted"/>
<feature type="compositionally biased region" description="Low complexity" evidence="1">
    <location>
        <begin position="288"/>
        <end position="300"/>
    </location>
</feature>
<gene>
    <name evidence="2" type="ORF">DLEV_108</name>
</gene>
<dbReference type="EMBL" id="KR095315">
    <property type="protein sequence ID" value="AKS26399.1"/>
    <property type="molecule type" value="Genomic_DNA"/>
</dbReference>
<organism evidence="2 3">
    <name type="scientific">Diachasmimorpha longicaudata entomopoxvirus</name>
    <dbReference type="NCBI Taxonomy" id="109981"/>
    <lineage>
        <taxon>Viruses</taxon>
        <taxon>Varidnaviria</taxon>
        <taxon>Bamfordvirae</taxon>
        <taxon>Nucleocytoviricota</taxon>
        <taxon>Pokkesviricetes</taxon>
        <taxon>Chitovirales</taxon>
        <taxon>Poxviridae</taxon>
        <taxon>Entomopoxvirinae</taxon>
        <taxon>Epsilonentomopoxvirus</taxon>
        <taxon>Epsilonentomopoxvirus dlongicaudata</taxon>
        <taxon>Diachasmimorpha entomopoxvirus</taxon>
    </lineage>
</organism>